<comment type="caution">
    <text evidence="1">The sequence shown here is derived from an EMBL/GenBank/DDBJ whole genome shotgun (WGS) entry which is preliminary data.</text>
</comment>
<sequence>MDIRNWSLDQVMQLPDGCFGRRWPIVFSESFN</sequence>
<protein>
    <submittedName>
        <fullName evidence="1">Uncharacterized protein</fullName>
    </submittedName>
</protein>
<name>X1S0F2_9ZZZZ</name>
<organism evidence="1">
    <name type="scientific">marine sediment metagenome</name>
    <dbReference type="NCBI Taxonomy" id="412755"/>
    <lineage>
        <taxon>unclassified sequences</taxon>
        <taxon>metagenomes</taxon>
        <taxon>ecological metagenomes</taxon>
    </lineage>
</organism>
<proteinExistence type="predicted"/>
<accession>X1S0F2</accession>
<dbReference type="EMBL" id="BARW01007283">
    <property type="protein sequence ID" value="GAI86378.1"/>
    <property type="molecule type" value="Genomic_DNA"/>
</dbReference>
<reference evidence="1" key="1">
    <citation type="journal article" date="2014" name="Front. Microbiol.">
        <title>High frequency of phylogenetically diverse reductive dehalogenase-homologous genes in deep subseafloor sedimentary metagenomes.</title>
        <authorList>
            <person name="Kawai M."/>
            <person name="Futagami T."/>
            <person name="Toyoda A."/>
            <person name="Takaki Y."/>
            <person name="Nishi S."/>
            <person name="Hori S."/>
            <person name="Arai W."/>
            <person name="Tsubouchi T."/>
            <person name="Morono Y."/>
            <person name="Uchiyama I."/>
            <person name="Ito T."/>
            <person name="Fujiyama A."/>
            <person name="Inagaki F."/>
            <person name="Takami H."/>
        </authorList>
    </citation>
    <scope>NUCLEOTIDE SEQUENCE</scope>
    <source>
        <strain evidence="1">Expedition CK06-06</strain>
    </source>
</reference>
<dbReference type="AlphaFoldDB" id="X1S0F2"/>
<gene>
    <name evidence="1" type="ORF">S12H4_15190</name>
</gene>
<feature type="non-terminal residue" evidence="1">
    <location>
        <position position="32"/>
    </location>
</feature>
<evidence type="ECO:0000313" key="1">
    <source>
        <dbReference type="EMBL" id="GAI86378.1"/>
    </source>
</evidence>